<keyword evidence="4" id="KW-1003">Cell membrane</keyword>
<feature type="domain" description="Ionotropic glutamate receptor C-terminal" evidence="14">
    <location>
        <begin position="311"/>
        <end position="504"/>
    </location>
</feature>
<keyword evidence="9" id="KW-0675">Receptor</keyword>
<dbReference type="PANTHER" id="PTHR42643:SF33">
    <property type="entry name" value="GLUTAMATE RECEPTOR 2-LIKE PROTEIN"/>
    <property type="match status" value="1"/>
</dbReference>
<comment type="subcellular location">
    <subcellularLocation>
        <location evidence="1">Cell membrane</location>
        <topology evidence="1">Multi-pass membrane protein</topology>
    </subcellularLocation>
</comment>
<evidence type="ECO:0000256" key="12">
    <source>
        <dbReference type="ARBA" id="ARBA00023303"/>
    </source>
</evidence>
<evidence type="ECO:0000256" key="10">
    <source>
        <dbReference type="ARBA" id="ARBA00023180"/>
    </source>
</evidence>
<dbReference type="Pfam" id="PF00060">
    <property type="entry name" value="Lig_chan"/>
    <property type="match status" value="1"/>
</dbReference>
<keyword evidence="12" id="KW-0407">Ion channel</keyword>
<dbReference type="Gene3D" id="1.10.287.70">
    <property type="match status" value="1"/>
</dbReference>
<gene>
    <name evidence="17" type="ORF">CHILSU_LOCUS4391</name>
</gene>
<protein>
    <recommendedName>
        <fullName evidence="19">Ionotropic glutamate receptor C-terminal domain-containing protein</fullName>
    </recommendedName>
</protein>
<evidence type="ECO:0008006" key="19">
    <source>
        <dbReference type="Google" id="ProtNLM"/>
    </source>
</evidence>
<evidence type="ECO:0000256" key="6">
    <source>
        <dbReference type="ARBA" id="ARBA00022989"/>
    </source>
</evidence>
<dbReference type="InterPro" id="IPR052192">
    <property type="entry name" value="Insect_Ionotropic_Sensory_Rcpt"/>
</dbReference>
<evidence type="ECO:0000256" key="13">
    <source>
        <dbReference type="SAM" id="Phobius"/>
    </source>
</evidence>
<evidence type="ECO:0000256" key="7">
    <source>
        <dbReference type="ARBA" id="ARBA00023065"/>
    </source>
</evidence>
<evidence type="ECO:0000313" key="18">
    <source>
        <dbReference type="Proteomes" id="UP001153292"/>
    </source>
</evidence>
<name>A0ABN8B2Q8_CHISP</name>
<feature type="transmembrane region" description="Helical" evidence="13">
    <location>
        <begin position="313"/>
        <end position="336"/>
    </location>
</feature>
<evidence type="ECO:0000259" key="16">
    <source>
        <dbReference type="Pfam" id="PF24576"/>
    </source>
</evidence>
<evidence type="ECO:0000256" key="5">
    <source>
        <dbReference type="ARBA" id="ARBA00022692"/>
    </source>
</evidence>
<keyword evidence="10" id="KW-0325">Glycoprotein</keyword>
<dbReference type="SUPFAM" id="SSF53850">
    <property type="entry name" value="Periplasmic binding protein-like II"/>
    <property type="match status" value="1"/>
</dbReference>
<dbReference type="Pfam" id="PF24576">
    <property type="entry name" value="IR75A_N"/>
    <property type="match status" value="1"/>
</dbReference>
<sequence length="605" mass="70050">MNLVDLYLNLVYAMNILPLRDFFKERGVTNVINVNCNQKTIFWHSKLFNDYNIYLASIDTKVNVSEIPYGLNKMGIVVNSSCEDWLQAFYYVAKNISFKSSFVWLIVSEDIESTANALSNYSIEIDSDVTILSKEMDIYNFYEVYHTYYFYGKLSVRYVGFWNEHLQIIRGGKRDISGLRIKCFMALTVKLKNETFEEHIKKPKISNGDSLHRLKFVALLNHIRDMFNFSLDLQRTNSWGYARNYGEFDGIVGTLQRREADIGGSPLFFKIERAKVIDYIVDTWQSRQCFIFRHPKHSGGFYTIYTRPLTARVWYCILCVLALSAIILRLMLKVIAPSPDAENSDSSFSLALLFIWSAICQQGMPVDRNSTSVKMVIFVTFIYAVTLYQYYNATVVSTLLREPPKNIRTLEDLVKSNLKAGAENVLYAKDFFKFTTDEVALEMYRKKIAPAHQYNFYTVEHGMALVKRGGFAFHVDSGLAYRIMRRQFTEREICEAYEILLYPPQRMGFVVRKSSPYKEYFKYGVRKAFESGLMHRLKSEWDVSKPLCVHTPDSSVFSVSIREFSTALLALTGGMVASIILLLGEIVVKMQQTKRRMSRHIAFQH</sequence>
<evidence type="ECO:0000259" key="14">
    <source>
        <dbReference type="Pfam" id="PF00060"/>
    </source>
</evidence>
<evidence type="ECO:0000256" key="9">
    <source>
        <dbReference type="ARBA" id="ARBA00023170"/>
    </source>
</evidence>
<keyword evidence="6 13" id="KW-1133">Transmembrane helix</keyword>
<feature type="domain" description="Ionotropic receptor 75a N-terminal" evidence="16">
    <location>
        <begin position="16"/>
        <end position="164"/>
    </location>
</feature>
<evidence type="ECO:0000256" key="2">
    <source>
        <dbReference type="ARBA" id="ARBA00008685"/>
    </source>
</evidence>
<keyword evidence="18" id="KW-1185">Reference proteome</keyword>
<dbReference type="InterPro" id="IPR057074">
    <property type="entry name" value="IR75A_N"/>
</dbReference>
<dbReference type="EMBL" id="OU963912">
    <property type="protein sequence ID" value="CAH0401172.1"/>
    <property type="molecule type" value="Genomic_DNA"/>
</dbReference>
<feature type="transmembrane region" description="Helical" evidence="13">
    <location>
        <begin position="567"/>
        <end position="588"/>
    </location>
</feature>
<keyword evidence="7" id="KW-0406">Ion transport</keyword>
<dbReference type="InterPro" id="IPR001320">
    <property type="entry name" value="Iontro_rcpt_C"/>
</dbReference>
<evidence type="ECO:0000256" key="3">
    <source>
        <dbReference type="ARBA" id="ARBA00022448"/>
    </source>
</evidence>
<dbReference type="Gene3D" id="3.40.190.10">
    <property type="entry name" value="Periplasmic binding protein-like II"/>
    <property type="match status" value="1"/>
</dbReference>
<proteinExistence type="inferred from homology"/>
<evidence type="ECO:0000256" key="4">
    <source>
        <dbReference type="ARBA" id="ARBA00022475"/>
    </source>
</evidence>
<evidence type="ECO:0000256" key="1">
    <source>
        <dbReference type="ARBA" id="ARBA00004651"/>
    </source>
</evidence>
<dbReference type="Pfam" id="PF10613">
    <property type="entry name" value="Lig_chan-Glu_bd"/>
    <property type="match status" value="1"/>
</dbReference>
<evidence type="ECO:0000256" key="8">
    <source>
        <dbReference type="ARBA" id="ARBA00023136"/>
    </source>
</evidence>
<evidence type="ECO:0000259" key="15">
    <source>
        <dbReference type="Pfam" id="PF10613"/>
    </source>
</evidence>
<evidence type="ECO:0000313" key="17">
    <source>
        <dbReference type="EMBL" id="CAH0401172.1"/>
    </source>
</evidence>
<organism evidence="17 18">
    <name type="scientific">Chilo suppressalis</name>
    <name type="common">Asiatic rice borer moth</name>
    <dbReference type="NCBI Taxonomy" id="168631"/>
    <lineage>
        <taxon>Eukaryota</taxon>
        <taxon>Metazoa</taxon>
        <taxon>Ecdysozoa</taxon>
        <taxon>Arthropoda</taxon>
        <taxon>Hexapoda</taxon>
        <taxon>Insecta</taxon>
        <taxon>Pterygota</taxon>
        <taxon>Neoptera</taxon>
        <taxon>Endopterygota</taxon>
        <taxon>Lepidoptera</taxon>
        <taxon>Glossata</taxon>
        <taxon>Ditrysia</taxon>
        <taxon>Pyraloidea</taxon>
        <taxon>Crambidae</taxon>
        <taxon>Crambinae</taxon>
        <taxon>Chilo</taxon>
    </lineage>
</organism>
<keyword evidence="8 13" id="KW-0472">Membrane</keyword>
<dbReference type="Proteomes" id="UP001153292">
    <property type="component" value="Chromosome 19"/>
</dbReference>
<keyword evidence="11" id="KW-1071">Ligand-gated ion channel</keyword>
<keyword evidence="5 13" id="KW-0812">Transmembrane</keyword>
<feature type="transmembrane region" description="Helical" evidence="13">
    <location>
        <begin position="373"/>
        <end position="391"/>
    </location>
</feature>
<dbReference type="PANTHER" id="PTHR42643">
    <property type="entry name" value="IONOTROPIC RECEPTOR 20A-RELATED"/>
    <property type="match status" value="1"/>
</dbReference>
<keyword evidence="3" id="KW-0813">Transport</keyword>
<accession>A0ABN8B2Q8</accession>
<evidence type="ECO:0000256" key="11">
    <source>
        <dbReference type="ARBA" id="ARBA00023286"/>
    </source>
</evidence>
<feature type="domain" description="Ionotropic glutamate receptor L-glutamate and glycine-binding" evidence="15">
    <location>
        <begin position="218"/>
        <end position="281"/>
    </location>
</feature>
<reference evidence="17" key="1">
    <citation type="submission" date="2021-12" db="EMBL/GenBank/DDBJ databases">
        <authorList>
            <person name="King R."/>
        </authorList>
    </citation>
    <scope>NUCLEOTIDE SEQUENCE</scope>
</reference>
<comment type="similarity">
    <text evidence="2">Belongs to the glutamate-gated ion channel (TC 1.A.10.1) family.</text>
</comment>
<dbReference type="InterPro" id="IPR019594">
    <property type="entry name" value="Glu/Gly-bd"/>
</dbReference>